<dbReference type="AlphaFoldDB" id="A0A0S7XMN2"/>
<dbReference type="GO" id="GO:0005506">
    <property type="term" value="F:iron ion binding"/>
    <property type="evidence" value="ECO:0007669"/>
    <property type="project" value="InterPro"/>
</dbReference>
<comment type="caution">
    <text evidence="9">The sequence shown here is derived from an EMBL/GenBank/DDBJ whole genome shotgun (WGS) entry which is preliminary data.</text>
</comment>
<evidence type="ECO:0000313" key="10">
    <source>
        <dbReference type="Proteomes" id="UP000052020"/>
    </source>
</evidence>
<reference evidence="9 10" key="1">
    <citation type="journal article" date="2015" name="Microbiome">
        <title>Genomic resolution of linkages in carbon, nitrogen, and sulfur cycling among widespread estuary sediment bacteria.</title>
        <authorList>
            <person name="Baker B.J."/>
            <person name="Lazar C.S."/>
            <person name="Teske A.P."/>
            <person name="Dick G.J."/>
        </authorList>
    </citation>
    <scope>NUCLEOTIDE SEQUENCE [LARGE SCALE GENOMIC DNA]</scope>
    <source>
        <strain evidence="9">DG_56</strain>
    </source>
</reference>
<dbReference type="GO" id="GO:0051539">
    <property type="term" value="F:4 iron, 4 sulfur cluster binding"/>
    <property type="evidence" value="ECO:0007669"/>
    <property type="project" value="UniProtKB-KW"/>
</dbReference>
<keyword evidence="5" id="KW-0170">Cobalt</keyword>
<evidence type="ECO:0000256" key="1">
    <source>
        <dbReference type="ARBA" id="ARBA00022485"/>
    </source>
</evidence>
<dbReference type="GO" id="GO:0046356">
    <property type="term" value="P:acetyl-CoA catabolic process"/>
    <property type="evidence" value="ECO:0007669"/>
    <property type="project" value="InterPro"/>
</dbReference>
<dbReference type="Pfam" id="PF04060">
    <property type="entry name" value="FeS"/>
    <property type="match status" value="1"/>
</dbReference>
<dbReference type="GO" id="GO:0008168">
    <property type="term" value="F:methyltransferase activity"/>
    <property type="evidence" value="ECO:0007669"/>
    <property type="project" value="InterPro"/>
</dbReference>
<name>A0A0S7XMN2_9BACT</name>
<dbReference type="NCBIfam" id="NF003195">
    <property type="entry name" value="PRK04165.1"/>
    <property type="match status" value="1"/>
</dbReference>
<organism evidence="9 10">
    <name type="scientific">candidate division KD3-62 bacterium DG_56</name>
    <dbReference type="NCBI Taxonomy" id="1704032"/>
    <lineage>
        <taxon>Bacteria</taxon>
        <taxon>candidate division KD3-62</taxon>
    </lineage>
</organism>
<feature type="binding site" evidence="6">
    <location>
        <position position="430"/>
    </location>
    <ligand>
        <name>5-methoxybenzimidazolylcob(I)amide</name>
        <dbReference type="ChEBI" id="CHEBI:157765"/>
    </ligand>
</feature>
<dbReference type="SUPFAM" id="SSF51717">
    <property type="entry name" value="Dihydropteroate synthetase-like"/>
    <property type="match status" value="1"/>
</dbReference>
<dbReference type="Gene3D" id="3.40.50.11600">
    <property type="match status" value="1"/>
</dbReference>
<dbReference type="Gene3D" id="3.20.20.20">
    <property type="entry name" value="Dihydropteroate synthase-like"/>
    <property type="match status" value="1"/>
</dbReference>
<sequence>MALTGLDIYKLLPKTNCGDCGSPTCLAFAMRMAQKKAELEECPHVSEEAKAALAGASAPPMRLVKIGHDDHQIEIGNETIMFRHESTFLHECAIAIETDPGDETPLAEQAKQIAGLTFERVGQQIGINLIAIPDDSGDPAKYADAVKTVTDACALTPMLMTTNPECMAAALKVCADRKPLLASATADNAEAMAALAKENGCTLVVAADDLEALAALTEKVKAAGCEDMIVDPGVRETGAVIERLTEQRRHALKKNFRPLGYPSIAYAAADDPAEQLLQASAYIAKYAGVVVTELREPWQVLPLLTMRQNIYTDPQKPIQVEPKLYEIGNVTDESPLLVTTNFSLTYFTVEGDVEASRVPSYILVVDTEGTSVLTAYAAEKFTAEGIAQALANVGDRVKHHKIIIPGHVSVMSGKLEDESGWEVLVGPRESSGIPSYLKTVWKP</sequence>
<evidence type="ECO:0000259" key="8">
    <source>
        <dbReference type="PROSITE" id="PS51656"/>
    </source>
</evidence>
<gene>
    <name evidence="9" type="ORF">AMK68_03525</name>
</gene>
<feature type="binding site" evidence="6">
    <location>
        <begin position="369"/>
        <end position="372"/>
    </location>
    <ligand>
        <name>5-methoxybenzimidazolylcob(I)amide</name>
        <dbReference type="ChEBI" id="CHEBI:157765"/>
    </ligand>
</feature>
<evidence type="ECO:0000256" key="2">
    <source>
        <dbReference type="ARBA" id="ARBA00022723"/>
    </source>
</evidence>
<evidence type="ECO:0000256" key="3">
    <source>
        <dbReference type="ARBA" id="ARBA00023004"/>
    </source>
</evidence>
<evidence type="ECO:0000256" key="7">
    <source>
        <dbReference type="PIRSR" id="PIRSR000376-2"/>
    </source>
</evidence>
<keyword evidence="4 7" id="KW-0411">Iron-sulfur</keyword>
<feature type="domain" description="4Fe-4S" evidence="8">
    <location>
        <begin position="1"/>
        <end position="59"/>
    </location>
</feature>
<dbReference type="InterPro" id="IPR051069">
    <property type="entry name" value="ACDS_complex_subunit"/>
</dbReference>
<feature type="binding site" evidence="6">
    <location>
        <position position="345"/>
    </location>
    <ligand>
        <name>5-methoxybenzimidazolylcob(I)amide</name>
        <dbReference type="ChEBI" id="CHEBI:157765"/>
    </ligand>
</feature>
<dbReference type="InterPro" id="IPR016218">
    <property type="entry name" value="AcylCoA_decarb/synth_gsu"/>
</dbReference>
<proteinExistence type="predicted"/>
<accession>A0A0S7XMN2</accession>
<evidence type="ECO:0000256" key="6">
    <source>
        <dbReference type="PIRSR" id="PIRSR000376-1"/>
    </source>
</evidence>
<dbReference type="PIRSF" id="PIRSF000376">
    <property type="entry name" value="AcCoA_decarb_gamma"/>
    <property type="match status" value="1"/>
</dbReference>
<dbReference type="EMBL" id="LIZY01000074">
    <property type="protein sequence ID" value="KPJ63604.1"/>
    <property type="molecule type" value="Genomic_DNA"/>
</dbReference>
<feature type="binding site" evidence="7">
    <location>
        <position position="25"/>
    </location>
    <ligand>
        <name>[4Fe-4S] cluster</name>
        <dbReference type="ChEBI" id="CHEBI:49883"/>
    </ligand>
</feature>
<dbReference type="InterPro" id="IPR016041">
    <property type="entry name" value="Ac-CoA_synth_d_su_TIM-brl"/>
</dbReference>
<keyword evidence="3 7" id="KW-0408">Iron</keyword>
<keyword evidence="1 7" id="KW-0004">4Fe-4S</keyword>
<protein>
    <submittedName>
        <fullName evidence="9">Acetyl-CoA decarbonylase/synthase complex subunit gamma</fullName>
    </submittedName>
</protein>
<dbReference type="PANTHER" id="PTHR36214">
    <property type="match status" value="1"/>
</dbReference>
<dbReference type="InterPro" id="IPR007202">
    <property type="entry name" value="4Fe-4S_dom"/>
</dbReference>
<keyword evidence="2 7" id="KW-0479">Metal-binding</keyword>
<dbReference type="Pfam" id="PF03599">
    <property type="entry name" value="CdhD"/>
    <property type="match status" value="1"/>
</dbReference>
<evidence type="ECO:0000256" key="5">
    <source>
        <dbReference type="ARBA" id="ARBA00023285"/>
    </source>
</evidence>
<dbReference type="InterPro" id="IPR011005">
    <property type="entry name" value="Dihydropteroate_synth-like_sf"/>
</dbReference>
<dbReference type="PROSITE" id="PS51656">
    <property type="entry name" value="4FE4S"/>
    <property type="match status" value="1"/>
</dbReference>
<feature type="binding site" evidence="7">
    <location>
        <position position="42"/>
    </location>
    <ligand>
        <name>[4Fe-4S] cluster</name>
        <dbReference type="ChEBI" id="CHEBI:49883"/>
    </ligand>
</feature>
<dbReference type="Proteomes" id="UP000052020">
    <property type="component" value="Unassembled WGS sequence"/>
</dbReference>
<dbReference type="PANTHER" id="PTHR36214:SF3">
    <property type="entry name" value="ACETYL-COA DECARBONYLASE_SYNTHASE COMPLEX SUBUNIT GAMMA"/>
    <property type="match status" value="1"/>
</dbReference>
<evidence type="ECO:0000256" key="4">
    <source>
        <dbReference type="ARBA" id="ARBA00023014"/>
    </source>
</evidence>
<dbReference type="PATRIC" id="fig|1704032.3.peg.530"/>
<feature type="binding site" evidence="6">
    <location>
        <position position="339"/>
    </location>
    <ligand>
        <name>5-methoxybenzimidazolylcob(I)amide</name>
        <dbReference type="ChEBI" id="CHEBI:157765"/>
    </ligand>
</feature>
<feature type="binding site" evidence="7">
    <location>
        <position position="20"/>
    </location>
    <ligand>
        <name>[4Fe-4S] cluster</name>
        <dbReference type="ChEBI" id="CHEBI:49883"/>
    </ligand>
</feature>
<evidence type="ECO:0000313" key="9">
    <source>
        <dbReference type="EMBL" id="KPJ63604.1"/>
    </source>
</evidence>
<feature type="binding site" evidence="7">
    <location>
        <position position="17"/>
    </location>
    <ligand>
        <name>[4Fe-4S] cluster</name>
        <dbReference type="ChEBI" id="CHEBI:49883"/>
    </ligand>
</feature>